<dbReference type="InterPro" id="IPR015854">
    <property type="entry name" value="ABC_transpr_LolD-like"/>
</dbReference>
<dbReference type="InterPro" id="IPR017871">
    <property type="entry name" value="ABC_transporter-like_CS"/>
</dbReference>
<dbReference type="PANTHER" id="PTHR24220:SF86">
    <property type="entry name" value="ABC TRANSPORTER ABCH.1"/>
    <property type="match status" value="1"/>
</dbReference>
<evidence type="ECO:0000313" key="5">
    <source>
        <dbReference type="EMBL" id="QAV18523.1"/>
    </source>
</evidence>
<protein>
    <submittedName>
        <fullName evidence="5">ABC transporter ATP-binding protein</fullName>
    </submittedName>
</protein>
<dbReference type="GO" id="GO:0098796">
    <property type="term" value="C:membrane protein complex"/>
    <property type="evidence" value="ECO:0007669"/>
    <property type="project" value="UniProtKB-ARBA"/>
</dbReference>
<dbReference type="Gene3D" id="3.40.50.300">
    <property type="entry name" value="P-loop containing nucleotide triphosphate hydrolases"/>
    <property type="match status" value="1"/>
</dbReference>
<dbReference type="PROSITE" id="PS00211">
    <property type="entry name" value="ABC_TRANSPORTER_1"/>
    <property type="match status" value="1"/>
</dbReference>
<dbReference type="InterPro" id="IPR003593">
    <property type="entry name" value="AAA+_ATPase"/>
</dbReference>
<dbReference type="PANTHER" id="PTHR24220">
    <property type="entry name" value="IMPORT ATP-BINDING PROTEIN"/>
    <property type="match status" value="1"/>
</dbReference>
<feature type="domain" description="ABC transporter" evidence="4">
    <location>
        <begin position="4"/>
        <end position="233"/>
    </location>
</feature>
<dbReference type="KEGG" id="pchi:PC41400_12910"/>
<keyword evidence="2" id="KW-0547">Nucleotide-binding</keyword>
<dbReference type="RefSeq" id="WP_042228165.1">
    <property type="nucleotide sequence ID" value="NZ_CP026520.1"/>
</dbReference>
<gene>
    <name evidence="5" type="ORF">PC41400_12910</name>
</gene>
<name>A0A410WW25_9BACL</name>
<proteinExistence type="predicted"/>
<reference evidence="5 6" key="1">
    <citation type="submission" date="2018-01" db="EMBL/GenBank/DDBJ databases">
        <title>The whole genome sequencing and assembly of Paenibacillus chitinolyticus KCCM 41400 strain.</title>
        <authorList>
            <person name="Kim J.-Y."/>
            <person name="Park M.-K."/>
            <person name="Lee Y.-J."/>
            <person name="Yi H."/>
            <person name="Bahn Y.-S."/>
            <person name="Kim J.F."/>
            <person name="Lee D.-W."/>
        </authorList>
    </citation>
    <scope>NUCLEOTIDE SEQUENCE [LARGE SCALE GENOMIC DNA]</scope>
    <source>
        <strain evidence="5 6">KCCM 41400</strain>
    </source>
</reference>
<dbReference type="OrthoDB" id="9791546at2"/>
<dbReference type="GeneID" id="95375712"/>
<accession>A0A410WW25</accession>
<dbReference type="GO" id="GO:0016887">
    <property type="term" value="F:ATP hydrolysis activity"/>
    <property type="evidence" value="ECO:0007669"/>
    <property type="project" value="InterPro"/>
</dbReference>
<evidence type="ECO:0000256" key="1">
    <source>
        <dbReference type="ARBA" id="ARBA00022448"/>
    </source>
</evidence>
<evidence type="ECO:0000256" key="2">
    <source>
        <dbReference type="ARBA" id="ARBA00022741"/>
    </source>
</evidence>
<sequence>MNMIELQGITKVYRQGAQELTILKKLDLSVAAGEFVAIVGPSGSGKSTLMNTLGLLDVPTTGSYFLDGVRTERLSDNQLSELRNRKIGFIFQQFNLLPRLSAFENVELPMIYAGIPAKQRAEKARAVLEKLGMKGREHHKPSELSGGQQQRVAIARSLTLSPPLLLADEPTGALDTRTGQEVLELILELNGQGHTIALITHDLHIADCAKRIVSIRDGEIVGDRLSLPQAAQGVPS</sequence>
<dbReference type="CDD" id="cd03255">
    <property type="entry name" value="ABC_MJ0796_LolCDE_FtsE"/>
    <property type="match status" value="1"/>
</dbReference>
<dbReference type="GO" id="GO:0005524">
    <property type="term" value="F:ATP binding"/>
    <property type="evidence" value="ECO:0007669"/>
    <property type="project" value="UniProtKB-KW"/>
</dbReference>
<dbReference type="FunFam" id="3.40.50.300:FF:000032">
    <property type="entry name" value="Export ABC transporter ATP-binding protein"/>
    <property type="match status" value="1"/>
</dbReference>
<dbReference type="PROSITE" id="PS50893">
    <property type="entry name" value="ABC_TRANSPORTER_2"/>
    <property type="match status" value="1"/>
</dbReference>
<evidence type="ECO:0000313" key="6">
    <source>
        <dbReference type="Proteomes" id="UP000288943"/>
    </source>
</evidence>
<dbReference type="AlphaFoldDB" id="A0A410WW25"/>
<dbReference type="SUPFAM" id="SSF52540">
    <property type="entry name" value="P-loop containing nucleoside triphosphate hydrolases"/>
    <property type="match status" value="1"/>
</dbReference>
<dbReference type="EMBL" id="CP026520">
    <property type="protein sequence ID" value="QAV18523.1"/>
    <property type="molecule type" value="Genomic_DNA"/>
</dbReference>
<dbReference type="InterPro" id="IPR003439">
    <property type="entry name" value="ABC_transporter-like_ATP-bd"/>
</dbReference>
<evidence type="ECO:0000256" key="3">
    <source>
        <dbReference type="ARBA" id="ARBA00022840"/>
    </source>
</evidence>
<organism evidence="5 6">
    <name type="scientific">Paenibacillus chitinolyticus</name>
    <dbReference type="NCBI Taxonomy" id="79263"/>
    <lineage>
        <taxon>Bacteria</taxon>
        <taxon>Bacillati</taxon>
        <taxon>Bacillota</taxon>
        <taxon>Bacilli</taxon>
        <taxon>Bacillales</taxon>
        <taxon>Paenibacillaceae</taxon>
        <taxon>Paenibacillus</taxon>
    </lineage>
</organism>
<dbReference type="InterPro" id="IPR027417">
    <property type="entry name" value="P-loop_NTPase"/>
</dbReference>
<dbReference type="GO" id="GO:0005886">
    <property type="term" value="C:plasma membrane"/>
    <property type="evidence" value="ECO:0007669"/>
    <property type="project" value="TreeGrafter"/>
</dbReference>
<dbReference type="GO" id="GO:0022857">
    <property type="term" value="F:transmembrane transporter activity"/>
    <property type="evidence" value="ECO:0007669"/>
    <property type="project" value="TreeGrafter"/>
</dbReference>
<dbReference type="InterPro" id="IPR017911">
    <property type="entry name" value="MacB-like_ATP-bd"/>
</dbReference>
<evidence type="ECO:0000259" key="4">
    <source>
        <dbReference type="PROSITE" id="PS50893"/>
    </source>
</evidence>
<dbReference type="Pfam" id="PF00005">
    <property type="entry name" value="ABC_tran"/>
    <property type="match status" value="1"/>
</dbReference>
<keyword evidence="3 5" id="KW-0067">ATP-binding</keyword>
<dbReference type="Proteomes" id="UP000288943">
    <property type="component" value="Chromosome"/>
</dbReference>
<dbReference type="SMART" id="SM00382">
    <property type="entry name" value="AAA"/>
    <property type="match status" value="1"/>
</dbReference>
<keyword evidence="1" id="KW-0813">Transport</keyword>